<dbReference type="PANTHER" id="PTHR12532:SF6">
    <property type="entry name" value="TRANSCRIPTIONAL REGULATORY PROTEIN YEBC-RELATED"/>
    <property type="match status" value="1"/>
</dbReference>
<feature type="domain" description="TACO1/YebC-like N-terminal" evidence="5">
    <location>
        <begin position="2"/>
        <end position="34"/>
    </location>
</feature>
<evidence type="ECO:0000313" key="6">
    <source>
        <dbReference type="EMBL" id="GAH17728.1"/>
    </source>
</evidence>
<dbReference type="Pfam" id="PF01709">
    <property type="entry name" value="Transcrip_reg"/>
    <property type="match status" value="1"/>
</dbReference>
<organism evidence="6">
    <name type="scientific">marine sediment metagenome</name>
    <dbReference type="NCBI Taxonomy" id="412755"/>
    <lineage>
        <taxon>unclassified sequences</taxon>
        <taxon>metagenomes</taxon>
        <taxon>ecological metagenomes</taxon>
    </lineage>
</organism>
<dbReference type="EMBL" id="BART01031850">
    <property type="protein sequence ID" value="GAH17728.1"/>
    <property type="molecule type" value="Genomic_DNA"/>
</dbReference>
<dbReference type="InterPro" id="IPR048300">
    <property type="entry name" value="TACO1_YebC-like_2nd/3rd_dom"/>
</dbReference>
<keyword evidence="3" id="KW-0238">DNA-binding</keyword>
<dbReference type="SUPFAM" id="SSF75625">
    <property type="entry name" value="YebC-like"/>
    <property type="match status" value="1"/>
</dbReference>
<evidence type="ECO:0000259" key="5">
    <source>
        <dbReference type="Pfam" id="PF20772"/>
    </source>
</evidence>
<dbReference type="InterPro" id="IPR029072">
    <property type="entry name" value="YebC-like"/>
</dbReference>
<comment type="similarity">
    <text evidence="1">Belongs to the TACO1 family.</text>
</comment>
<dbReference type="InterPro" id="IPR049083">
    <property type="entry name" value="TACO1_YebC_N"/>
</dbReference>
<gene>
    <name evidence="6" type="ORF">S01H4_55228</name>
</gene>
<sequence length="206" mass="22826">MEGNLQLRLAVQKARDNNMPLENIERAIKRGSGEAGAAALIEVKLEGYGPNGIAVLVEALTDNRNRTIQDVRRLFTRHGGNLGESGCVSWLFESRGVITIETNASDAEGIALRAIDAGAEDVKTEKDYVEIYTQPQDLEEVRKVIEENEHVISAELSLMPQTTVLLEENKTVQALNFLDELEGLDDVQRVFSNIDFSEATLEKLRS</sequence>
<evidence type="ECO:0000259" key="4">
    <source>
        <dbReference type="Pfam" id="PF01709"/>
    </source>
</evidence>
<evidence type="ECO:0000256" key="3">
    <source>
        <dbReference type="ARBA" id="ARBA00023125"/>
    </source>
</evidence>
<dbReference type="InterPro" id="IPR017856">
    <property type="entry name" value="Integrase-like_N"/>
</dbReference>
<dbReference type="Pfam" id="PF20772">
    <property type="entry name" value="TACO1_YebC_N"/>
    <property type="match status" value="1"/>
</dbReference>
<dbReference type="HAMAP" id="MF_00693">
    <property type="entry name" value="Transcrip_reg_TACO1"/>
    <property type="match status" value="1"/>
</dbReference>
<dbReference type="GO" id="GO:0003677">
    <property type="term" value="F:DNA binding"/>
    <property type="evidence" value="ECO:0007669"/>
    <property type="project" value="UniProtKB-KW"/>
</dbReference>
<reference evidence="6" key="1">
    <citation type="journal article" date="2014" name="Front. Microbiol.">
        <title>High frequency of phylogenetically diverse reductive dehalogenase-homologous genes in deep subseafloor sedimentary metagenomes.</title>
        <authorList>
            <person name="Kawai M."/>
            <person name="Futagami T."/>
            <person name="Toyoda A."/>
            <person name="Takaki Y."/>
            <person name="Nishi S."/>
            <person name="Hori S."/>
            <person name="Arai W."/>
            <person name="Tsubouchi T."/>
            <person name="Morono Y."/>
            <person name="Uchiyama I."/>
            <person name="Ito T."/>
            <person name="Fujiyama A."/>
            <person name="Inagaki F."/>
            <person name="Takami H."/>
        </authorList>
    </citation>
    <scope>NUCLEOTIDE SEQUENCE</scope>
    <source>
        <strain evidence="6">Expedition CK06-06</strain>
    </source>
</reference>
<evidence type="ECO:0008006" key="7">
    <source>
        <dbReference type="Google" id="ProtNLM"/>
    </source>
</evidence>
<proteinExistence type="inferred from homology"/>
<dbReference type="PANTHER" id="PTHR12532">
    <property type="entry name" value="TRANSLATIONAL ACTIVATOR OF CYTOCHROME C OXIDASE 1"/>
    <property type="match status" value="1"/>
</dbReference>
<evidence type="ECO:0000256" key="2">
    <source>
        <dbReference type="ARBA" id="ARBA00022490"/>
    </source>
</evidence>
<protein>
    <recommendedName>
        <fullName evidence="7">Transcriptional regulatory protein</fullName>
    </recommendedName>
</protein>
<dbReference type="Gene3D" id="3.30.70.980">
    <property type="match status" value="2"/>
</dbReference>
<keyword evidence="2" id="KW-0963">Cytoplasm</keyword>
<dbReference type="InterPro" id="IPR026564">
    <property type="entry name" value="Transcrip_reg_TACO1-like_dom3"/>
</dbReference>
<evidence type="ECO:0000256" key="1">
    <source>
        <dbReference type="ARBA" id="ARBA00008724"/>
    </source>
</evidence>
<name>X1FAE1_9ZZZZ</name>
<feature type="domain" description="TACO1/YebC-like second and third" evidence="4">
    <location>
        <begin position="42"/>
        <end position="194"/>
    </location>
</feature>
<dbReference type="NCBIfam" id="NF009044">
    <property type="entry name" value="PRK12378.1"/>
    <property type="match status" value="1"/>
</dbReference>
<dbReference type="Gene3D" id="1.10.10.200">
    <property type="match status" value="1"/>
</dbReference>
<accession>X1FAE1</accession>
<dbReference type="InterPro" id="IPR002876">
    <property type="entry name" value="Transcrip_reg_TACO1-like"/>
</dbReference>
<dbReference type="GO" id="GO:0005829">
    <property type="term" value="C:cytosol"/>
    <property type="evidence" value="ECO:0007669"/>
    <property type="project" value="TreeGrafter"/>
</dbReference>
<dbReference type="AlphaFoldDB" id="X1FAE1"/>
<comment type="caution">
    <text evidence="6">The sequence shown here is derived from an EMBL/GenBank/DDBJ whole genome shotgun (WGS) entry which is preliminary data.</text>
</comment>
<dbReference type="NCBIfam" id="TIGR01033">
    <property type="entry name" value="YebC/PmpR family DNA-binding transcriptional regulator"/>
    <property type="match status" value="1"/>
</dbReference>